<evidence type="ECO:0000313" key="3">
    <source>
        <dbReference type="EMBL" id="EJW03822.1"/>
    </source>
</evidence>
<name>J9DR52_EDHAE</name>
<proteinExistence type="inferred from homology"/>
<comment type="similarity">
    <text evidence="1">Belongs to the STXBP/unc-18/SEC1 family.</text>
</comment>
<accession>J9DR52</accession>
<sequence length="330" mass="38681">MNENPFENKISTILSKGKCPKIVLFDSETTLIFSNLISYSRFVANEFFCFELITNKNRQKMSELTCFVFLRPENYLLMVDEVKNPFYTEYILLFTNTIDNEKLEEIAINDMNTVVKEVHEVYIDVVKQDNHLFTCNYLNKPFDYSALMNFNRTVSGIFSFLRTVNFDPLILYQTKSQVAKNISNELNLQLEPLKLKKTGCLVILDRKFDILTPLLYGWTFQQMIDEIISINNGIVKISKKDFDLSSNVTYNKIKFYDINRAAQEIKDFVAKIDQCKNNSKDLFEDIEEKSKNTDCAECLILIQNKLLEVCFNYKEISELELNLVQKKRQE</sequence>
<dbReference type="EMBL" id="AFBI03000029">
    <property type="protein sequence ID" value="EJW03822.1"/>
    <property type="molecule type" value="Genomic_DNA"/>
</dbReference>
<dbReference type="Pfam" id="PF00995">
    <property type="entry name" value="Sec1"/>
    <property type="match status" value="1"/>
</dbReference>
<dbReference type="OMA" id="LVHEWRY"/>
<dbReference type="AlphaFoldDB" id="J9DR52"/>
<evidence type="ECO:0000313" key="4">
    <source>
        <dbReference type="Proteomes" id="UP000003163"/>
    </source>
</evidence>
<dbReference type="GO" id="GO:0016192">
    <property type="term" value="P:vesicle-mediated transport"/>
    <property type="evidence" value="ECO:0007669"/>
    <property type="project" value="InterPro"/>
</dbReference>
<dbReference type="VEuPathDB" id="MicrosporidiaDB:EDEG_01880"/>
<comment type="caution">
    <text evidence="3">The sequence shown here is derived from an EMBL/GenBank/DDBJ whole genome shotgun (WGS) entry which is preliminary data.</text>
</comment>
<dbReference type="OrthoDB" id="10266265at2759"/>
<dbReference type="Gene3D" id="3.40.50.1910">
    <property type="match status" value="1"/>
</dbReference>
<reference evidence="3 4" key="1">
    <citation type="submission" date="2011-08" db="EMBL/GenBank/DDBJ databases">
        <authorList>
            <person name="Liu Z.J."/>
            <person name="Shi F.L."/>
            <person name="Lu J.Q."/>
            <person name="Li M."/>
            <person name="Wang Z.L."/>
        </authorList>
    </citation>
    <scope>NUCLEOTIDE SEQUENCE [LARGE SCALE GENOMIC DNA]</scope>
    <source>
        <strain evidence="3 4">USNM 41457</strain>
    </source>
</reference>
<evidence type="ECO:0000256" key="1">
    <source>
        <dbReference type="ARBA" id="ARBA00009884"/>
    </source>
</evidence>
<dbReference type="InterPro" id="IPR043154">
    <property type="entry name" value="Sec-1-like_dom1"/>
</dbReference>
<dbReference type="FunCoup" id="J9DR52">
    <property type="interactions" value="103"/>
</dbReference>
<dbReference type="HOGENOM" id="CLU_013933_1_0_1"/>
<keyword evidence="4" id="KW-1185">Reference proteome</keyword>
<organism evidence="3 4">
    <name type="scientific">Edhazardia aedis (strain USNM 41457)</name>
    <name type="common">Microsporidian parasite</name>
    <dbReference type="NCBI Taxonomy" id="1003232"/>
    <lineage>
        <taxon>Eukaryota</taxon>
        <taxon>Fungi</taxon>
        <taxon>Fungi incertae sedis</taxon>
        <taxon>Microsporidia</taxon>
        <taxon>Edhazardia</taxon>
    </lineage>
</organism>
<dbReference type="SUPFAM" id="SSF56815">
    <property type="entry name" value="Sec1/munc18-like (SM) proteins"/>
    <property type="match status" value="1"/>
</dbReference>
<gene>
    <name evidence="3" type="ORF">EDEG_01880</name>
</gene>
<keyword evidence="2" id="KW-0175">Coiled coil</keyword>
<dbReference type="InterPro" id="IPR027482">
    <property type="entry name" value="Sec1-like_dom2"/>
</dbReference>
<dbReference type="InterPro" id="IPR036045">
    <property type="entry name" value="Sec1-like_sf"/>
</dbReference>
<feature type="coiled-coil region" evidence="2">
    <location>
        <begin position="258"/>
        <end position="292"/>
    </location>
</feature>
<protein>
    <submittedName>
        <fullName evidence="3">Uncharacterized protein</fullName>
    </submittedName>
</protein>
<dbReference type="InterPro" id="IPR001619">
    <property type="entry name" value="Sec1-like"/>
</dbReference>
<dbReference type="Proteomes" id="UP000003163">
    <property type="component" value="Unassembled WGS sequence"/>
</dbReference>
<reference evidence="4" key="2">
    <citation type="submission" date="2015-07" db="EMBL/GenBank/DDBJ databases">
        <title>Contrasting host-pathogen interactions and genome evolution in two generalist and specialist microsporidian pathogens of mosquitoes.</title>
        <authorList>
            <consortium name="The Broad Institute Genomics Platform"/>
            <consortium name="The Broad Institute Genome Sequencing Center for Infectious Disease"/>
            <person name="Cuomo C.A."/>
            <person name="Sanscrainte N.D."/>
            <person name="Goldberg J.M."/>
            <person name="Heiman D."/>
            <person name="Young S."/>
            <person name="Zeng Q."/>
            <person name="Becnel J.J."/>
            <person name="Birren B.W."/>
        </authorList>
    </citation>
    <scope>NUCLEOTIDE SEQUENCE [LARGE SCALE GENOMIC DNA]</scope>
    <source>
        <strain evidence="4">USNM 41457</strain>
    </source>
</reference>
<evidence type="ECO:0000256" key="2">
    <source>
        <dbReference type="SAM" id="Coils"/>
    </source>
</evidence>
<dbReference type="STRING" id="1003232.J9DR52"/>
<dbReference type="PANTHER" id="PTHR11679">
    <property type="entry name" value="VESICLE PROTEIN SORTING-ASSOCIATED"/>
    <property type="match status" value="1"/>
</dbReference>
<dbReference type="InParanoid" id="J9DR52"/>
<dbReference type="Gene3D" id="3.40.50.2060">
    <property type="match status" value="1"/>
</dbReference>